<evidence type="ECO:0000256" key="1">
    <source>
        <dbReference type="SAM" id="MobiDB-lite"/>
    </source>
</evidence>
<proteinExistence type="predicted"/>
<name>A0A8J2BS17_9BACT</name>
<comment type="caution">
    <text evidence="3">The sequence shown here is derived from an EMBL/GenBank/DDBJ whole genome shotgun (WGS) entry which is preliminary data.</text>
</comment>
<feature type="transmembrane region" description="Helical" evidence="2">
    <location>
        <begin position="130"/>
        <end position="151"/>
    </location>
</feature>
<evidence type="ECO:0000313" key="3">
    <source>
        <dbReference type="EMBL" id="CAF0695505.1"/>
    </source>
</evidence>
<protein>
    <submittedName>
        <fullName evidence="3">Uncharacterized protein</fullName>
    </submittedName>
</protein>
<feature type="region of interest" description="Disordered" evidence="1">
    <location>
        <begin position="207"/>
        <end position="230"/>
    </location>
</feature>
<evidence type="ECO:0000256" key="2">
    <source>
        <dbReference type="SAM" id="Phobius"/>
    </source>
</evidence>
<keyword evidence="4" id="KW-1185">Reference proteome</keyword>
<accession>A0A8J2BS17</accession>
<dbReference type="Proteomes" id="UP000663859">
    <property type="component" value="Unassembled WGS sequence"/>
</dbReference>
<dbReference type="EMBL" id="CAJNOB010000011">
    <property type="protein sequence ID" value="CAF0695505.1"/>
    <property type="molecule type" value="Genomic_DNA"/>
</dbReference>
<dbReference type="AlphaFoldDB" id="A0A8J2BS17"/>
<keyword evidence="2" id="KW-1133">Transmembrane helix</keyword>
<feature type="compositionally biased region" description="Gly residues" evidence="1">
    <location>
        <begin position="221"/>
        <end position="230"/>
    </location>
</feature>
<keyword evidence="2" id="KW-0472">Membrane</keyword>
<organism evidence="3 4">
    <name type="scientific">Candidatus Methylacidithermus pantelleriae</name>
    <dbReference type="NCBI Taxonomy" id="2744239"/>
    <lineage>
        <taxon>Bacteria</taxon>
        <taxon>Pseudomonadati</taxon>
        <taxon>Verrucomicrobiota</taxon>
        <taxon>Methylacidiphilae</taxon>
        <taxon>Methylacidiphilales</taxon>
        <taxon>Methylacidiphilaceae</taxon>
        <taxon>Candidatus Methylacidithermus</taxon>
    </lineage>
</organism>
<sequence>MLFSTEKRRSTCGLASKPPGRSRAVHGPSVTKAFDRAEKQTSKEKPAFDRILAQVGKSKGSPRAFVPWQETFDRHAHPGEKKAAVGLYMRYVLWQPTLIAGKSRIFHHRKSMNPHSVENFWASPSVRRTLYLLPPAIFLSAWICPFFGIAMENAAIALCSLNCLLASFQLRHWGLEYWGFAELDYGAGGLVWRGFFSTGAWERSQRKSSHWKNGRRRGLSWGPGGDPRWN</sequence>
<reference evidence="3" key="1">
    <citation type="submission" date="2021-02" db="EMBL/GenBank/DDBJ databases">
        <authorList>
            <person name="Cremers G."/>
            <person name="Picone N."/>
        </authorList>
    </citation>
    <scope>NUCLEOTIDE SEQUENCE</scope>
    <source>
        <strain evidence="3">PQ17</strain>
    </source>
</reference>
<feature type="compositionally biased region" description="Basic residues" evidence="1">
    <location>
        <begin position="207"/>
        <end position="218"/>
    </location>
</feature>
<evidence type="ECO:0000313" key="4">
    <source>
        <dbReference type="Proteomes" id="UP000663859"/>
    </source>
</evidence>
<feature type="region of interest" description="Disordered" evidence="1">
    <location>
        <begin position="1"/>
        <end position="30"/>
    </location>
</feature>
<gene>
    <name evidence="3" type="ORF">MPNT_190064</name>
</gene>
<keyword evidence="2" id="KW-0812">Transmembrane</keyword>